<accession>A0A3S0K9P8</accession>
<evidence type="ECO:0000256" key="3">
    <source>
        <dbReference type="ARBA" id="ARBA00022475"/>
    </source>
</evidence>
<keyword evidence="6 7" id="KW-0472">Membrane</keyword>
<organism evidence="10 11">
    <name type="scientific">Deinococcus radiophilus</name>
    <dbReference type="NCBI Taxonomy" id="32062"/>
    <lineage>
        <taxon>Bacteria</taxon>
        <taxon>Thermotogati</taxon>
        <taxon>Deinococcota</taxon>
        <taxon>Deinococci</taxon>
        <taxon>Deinococcales</taxon>
        <taxon>Deinococcaceae</taxon>
        <taxon>Deinococcus</taxon>
    </lineage>
</organism>
<keyword evidence="11" id="KW-1185">Reference proteome</keyword>
<feature type="transmembrane region" description="Helical" evidence="7">
    <location>
        <begin position="41"/>
        <end position="61"/>
    </location>
</feature>
<feature type="domain" description="ABC3 transporter permease C-terminal" evidence="8">
    <location>
        <begin position="278"/>
        <end position="402"/>
    </location>
</feature>
<sequence>MLSNVSASVLTSSPAPATVPPTRRLAWLLARAHLKKRRTQNGLTVAGIAVGVAVLIAALSLTNGFTGALISATLQASPHLSVQPYTPSGQNKAAEQQLRQMDEVAAFTPFVADKALLTRPADEFREAGTDFSTLFGVGSEAADVLELRPEEGELLRSLEGGEILLGAALARNIGAYPGESINLLNSAQQRREMTVKGVFHTGNYLIDSGYAFTNLATLQELQGTGNISGYQIRLHDPEAAPAVGAALASRLPYAATPWQSLYGTLLDQLNLQKQVIGFVVFLIVIVAAFGIANVMTLAVFEKTQEIAILRAIGATQGIITQTFLLEGLILGLSGLVLGNLLGLAVAGYFTWRPFQIPGDLYFITTLPVEVRLSDLLWVNAVGLLTTLLAALIPARRAAAIEPARIIR</sequence>
<feature type="domain" description="MacB-like periplasmic core" evidence="9">
    <location>
        <begin position="43"/>
        <end position="248"/>
    </location>
</feature>
<feature type="transmembrane region" description="Helical" evidence="7">
    <location>
        <begin position="328"/>
        <end position="351"/>
    </location>
</feature>
<proteinExistence type="inferred from homology"/>
<dbReference type="PANTHER" id="PTHR30489:SF0">
    <property type="entry name" value="LIPOPROTEIN-RELEASING SYSTEM TRANSMEMBRANE PROTEIN LOLE"/>
    <property type="match status" value="1"/>
</dbReference>
<evidence type="ECO:0000256" key="7">
    <source>
        <dbReference type="SAM" id="Phobius"/>
    </source>
</evidence>
<dbReference type="GO" id="GO:0098797">
    <property type="term" value="C:plasma membrane protein complex"/>
    <property type="evidence" value="ECO:0007669"/>
    <property type="project" value="TreeGrafter"/>
</dbReference>
<name>A0A3S0K9P8_9DEIO</name>
<evidence type="ECO:0000259" key="8">
    <source>
        <dbReference type="Pfam" id="PF02687"/>
    </source>
</evidence>
<keyword evidence="4 7" id="KW-0812">Transmembrane</keyword>
<dbReference type="InterPro" id="IPR025857">
    <property type="entry name" value="MacB_PCD"/>
</dbReference>
<reference evidence="10 11" key="1">
    <citation type="submission" date="2018-12" db="EMBL/GenBank/DDBJ databases">
        <title>Deinococcus radiophilus ATCC 27603 genome sequencing and assembly.</title>
        <authorList>
            <person name="Maclea K.S."/>
            <person name="Maynard C.R."/>
        </authorList>
    </citation>
    <scope>NUCLEOTIDE SEQUENCE [LARGE SCALE GENOMIC DNA]</scope>
    <source>
        <strain evidence="10 11">ATCC 27603</strain>
    </source>
</reference>
<gene>
    <name evidence="10" type="ORF">EJ104_09525</name>
</gene>
<dbReference type="AlphaFoldDB" id="A0A3S0K9P8"/>
<evidence type="ECO:0000313" key="10">
    <source>
        <dbReference type="EMBL" id="RTR25784.1"/>
    </source>
</evidence>
<keyword evidence="3" id="KW-1003">Cell membrane</keyword>
<dbReference type="Proteomes" id="UP000277766">
    <property type="component" value="Unassembled WGS sequence"/>
</dbReference>
<dbReference type="InterPro" id="IPR003838">
    <property type="entry name" value="ABC3_permease_C"/>
</dbReference>
<comment type="caution">
    <text evidence="10">The sequence shown here is derived from an EMBL/GenBank/DDBJ whole genome shotgun (WGS) entry which is preliminary data.</text>
</comment>
<evidence type="ECO:0000259" key="9">
    <source>
        <dbReference type="Pfam" id="PF12704"/>
    </source>
</evidence>
<evidence type="ECO:0000256" key="1">
    <source>
        <dbReference type="ARBA" id="ARBA00004651"/>
    </source>
</evidence>
<evidence type="ECO:0000256" key="5">
    <source>
        <dbReference type="ARBA" id="ARBA00022989"/>
    </source>
</evidence>
<feature type="transmembrane region" description="Helical" evidence="7">
    <location>
        <begin position="375"/>
        <end position="394"/>
    </location>
</feature>
<protein>
    <submittedName>
        <fullName evidence="10">ABC transporter permease</fullName>
    </submittedName>
</protein>
<evidence type="ECO:0000256" key="6">
    <source>
        <dbReference type="ARBA" id="ARBA00023136"/>
    </source>
</evidence>
<dbReference type="EMBL" id="RXPE01000021">
    <property type="protein sequence ID" value="RTR25784.1"/>
    <property type="molecule type" value="Genomic_DNA"/>
</dbReference>
<comment type="similarity">
    <text evidence="2">Belongs to the ABC-4 integral membrane protein family. LolC/E subfamily.</text>
</comment>
<comment type="subcellular location">
    <subcellularLocation>
        <location evidence="1">Cell membrane</location>
        <topology evidence="1">Multi-pass membrane protein</topology>
    </subcellularLocation>
</comment>
<dbReference type="Pfam" id="PF12704">
    <property type="entry name" value="MacB_PCD"/>
    <property type="match status" value="1"/>
</dbReference>
<evidence type="ECO:0000256" key="2">
    <source>
        <dbReference type="ARBA" id="ARBA00005236"/>
    </source>
</evidence>
<dbReference type="GO" id="GO:0044874">
    <property type="term" value="P:lipoprotein localization to outer membrane"/>
    <property type="evidence" value="ECO:0007669"/>
    <property type="project" value="TreeGrafter"/>
</dbReference>
<evidence type="ECO:0000313" key="11">
    <source>
        <dbReference type="Proteomes" id="UP000277766"/>
    </source>
</evidence>
<dbReference type="PANTHER" id="PTHR30489">
    <property type="entry name" value="LIPOPROTEIN-RELEASING SYSTEM TRANSMEMBRANE PROTEIN LOLE"/>
    <property type="match status" value="1"/>
</dbReference>
<keyword evidence="5 7" id="KW-1133">Transmembrane helix</keyword>
<feature type="transmembrane region" description="Helical" evidence="7">
    <location>
        <begin position="275"/>
        <end position="300"/>
    </location>
</feature>
<dbReference type="InterPro" id="IPR051447">
    <property type="entry name" value="Lipoprotein-release_system"/>
</dbReference>
<dbReference type="Pfam" id="PF02687">
    <property type="entry name" value="FtsX"/>
    <property type="match status" value="1"/>
</dbReference>
<dbReference type="OrthoDB" id="9808461at2"/>
<evidence type="ECO:0000256" key="4">
    <source>
        <dbReference type="ARBA" id="ARBA00022692"/>
    </source>
</evidence>